<reference evidence="5 6" key="1">
    <citation type="submission" date="2024-02" db="EMBL/GenBank/DDBJ databases">
        <title>De novo assembly and annotation of 12 fungi associated with fruit tree decline syndrome in Ontario, Canada.</title>
        <authorList>
            <person name="Sulman M."/>
            <person name="Ellouze W."/>
            <person name="Ilyukhin E."/>
        </authorList>
    </citation>
    <scope>NUCLEOTIDE SEQUENCE [LARGE SCALE GENOMIC DNA]</scope>
    <source>
        <strain evidence="5 6">M1-105</strain>
    </source>
</reference>
<dbReference type="InterPro" id="IPR036317">
    <property type="entry name" value="Cullin_homology_sf"/>
</dbReference>
<organism evidence="5 6">
    <name type="scientific">Neofusicoccum ribis</name>
    <dbReference type="NCBI Taxonomy" id="45134"/>
    <lineage>
        <taxon>Eukaryota</taxon>
        <taxon>Fungi</taxon>
        <taxon>Dikarya</taxon>
        <taxon>Ascomycota</taxon>
        <taxon>Pezizomycotina</taxon>
        <taxon>Dothideomycetes</taxon>
        <taxon>Dothideomycetes incertae sedis</taxon>
        <taxon>Botryosphaeriales</taxon>
        <taxon>Botryosphaeriaceae</taxon>
        <taxon>Neofusicoccum</taxon>
    </lineage>
</organism>
<protein>
    <submittedName>
        <fullName evidence="5">Ubiquitin ligase (Cullin) of SCF</fullName>
    </submittedName>
</protein>
<proteinExistence type="inferred from homology"/>
<evidence type="ECO:0000256" key="1">
    <source>
        <dbReference type="ARBA" id="ARBA00006019"/>
    </source>
</evidence>
<dbReference type="SMART" id="SM00182">
    <property type="entry name" value="CULLIN"/>
    <property type="match status" value="1"/>
</dbReference>
<evidence type="ECO:0000256" key="3">
    <source>
        <dbReference type="RuleBase" id="RU003829"/>
    </source>
</evidence>
<evidence type="ECO:0000259" key="4">
    <source>
        <dbReference type="PROSITE" id="PS50069"/>
    </source>
</evidence>
<feature type="domain" description="Cullin family profile" evidence="4">
    <location>
        <begin position="211"/>
        <end position="445"/>
    </location>
</feature>
<keyword evidence="6" id="KW-1185">Reference proteome</keyword>
<dbReference type="InterPro" id="IPR001373">
    <property type="entry name" value="Cullin_N"/>
</dbReference>
<dbReference type="PANTHER" id="PTHR11932">
    <property type="entry name" value="CULLIN"/>
    <property type="match status" value="1"/>
</dbReference>
<keyword evidence="5" id="KW-0436">Ligase</keyword>
<dbReference type="SUPFAM" id="SSF75632">
    <property type="entry name" value="Cullin homology domain"/>
    <property type="match status" value="1"/>
</dbReference>
<evidence type="ECO:0000256" key="2">
    <source>
        <dbReference type="PROSITE-ProRule" id="PRU00330"/>
    </source>
</evidence>
<sequence length="518" mass="58925">MERALYFESSSILSISQGQGIILHREVLDAILQATYELLQKESALLLSETSTAKYLEITEARLIGEQSHVPLYLLDGILAPMITACEKAFVHDHLDVICDEFQERLEIRDEVMLSRIYRLLARLPGGLDRLHHLFGDYVQSAGLAAMENMPHEENKLDSKAYVSTLLACIIPMKDLLSKAFNEDVEFGRFFETACRKVVNENKFCQGGSHLSAEMVAEYINIMLSSTHSGINEVDSELQKIMTVLEYITDKDVFERSFSRHFAKHLLRSSASLESVDRIVISKFLNMYGGTFAARLQRMLQDKSRSHELSLSFKNWQSCSREASQGQTVDTSFHVLHQGSWPLSLGDTSFVPPVEVSEMCERFTGFYDSQHKGRKLTWLWDLCRGELQANCFMQSSKKPCIFQTSTHQMAILLLFNSSDQLPYRDIVAATKLPQETLDPSLDKLVKSRVLSRQTVPDTGDVKFSINYGFKSNKVKNNLIVTIKSKKRKEIECGRKADMEHRRMQTQVMENLTSSLNKG</sequence>
<dbReference type="EMBL" id="JAJVDC020000084">
    <property type="protein sequence ID" value="KAL1626340.1"/>
    <property type="molecule type" value="Genomic_DNA"/>
</dbReference>
<dbReference type="PROSITE" id="PS50069">
    <property type="entry name" value="CULLIN_2"/>
    <property type="match status" value="1"/>
</dbReference>
<comment type="caution">
    <text evidence="5">The sequence shown here is derived from an EMBL/GenBank/DDBJ whole genome shotgun (WGS) entry which is preliminary data.</text>
</comment>
<dbReference type="InterPro" id="IPR045093">
    <property type="entry name" value="Cullin"/>
</dbReference>
<dbReference type="Pfam" id="PF26557">
    <property type="entry name" value="Cullin_AB"/>
    <property type="match status" value="1"/>
</dbReference>
<dbReference type="Pfam" id="PF00888">
    <property type="entry name" value="Cullin"/>
    <property type="match status" value="1"/>
</dbReference>
<dbReference type="InterPro" id="IPR016159">
    <property type="entry name" value="Cullin_repeat-like_dom_sf"/>
</dbReference>
<comment type="similarity">
    <text evidence="1 2 3">Belongs to the cullin family.</text>
</comment>
<name>A0ABR3SQ96_9PEZI</name>
<gene>
    <name evidence="5" type="primary">CDC53_1</name>
    <name evidence="5" type="ORF">SLS56_006924</name>
</gene>
<dbReference type="InterPro" id="IPR016158">
    <property type="entry name" value="Cullin_homology"/>
</dbReference>
<dbReference type="GO" id="GO:0016874">
    <property type="term" value="F:ligase activity"/>
    <property type="evidence" value="ECO:0007669"/>
    <property type="project" value="UniProtKB-KW"/>
</dbReference>
<dbReference type="Gene3D" id="3.30.230.130">
    <property type="entry name" value="Cullin, Chain C, Domain 2"/>
    <property type="match status" value="1"/>
</dbReference>
<dbReference type="InterPro" id="IPR059120">
    <property type="entry name" value="Cullin-like_AB"/>
</dbReference>
<dbReference type="SUPFAM" id="SSF74788">
    <property type="entry name" value="Cullin repeat-like"/>
    <property type="match status" value="1"/>
</dbReference>
<evidence type="ECO:0000313" key="6">
    <source>
        <dbReference type="Proteomes" id="UP001521116"/>
    </source>
</evidence>
<dbReference type="Gene3D" id="1.20.1310.10">
    <property type="entry name" value="Cullin Repeats"/>
    <property type="match status" value="3"/>
</dbReference>
<accession>A0ABR3SQ96</accession>
<dbReference type="Proteomes" id="UP001521116">
    <property type="component" value="Unassembled WGS sequence"/>
</dbReference>
<evidence type="ECO:0000313" key="5">
    <source>
        <dbReference type="EMBL" id="KAL1626340.1"/>
    </source>
</evidence>